<accession>A0AB33IPV2</accession>
<protein>
    <recommendedName>
        <fullName evidence="3">DUF3300 domain-containing protein</fullName>
    </recommendedName>
</protein>
<evidence type="ECO:0000256" key="1">
    <source>
        <dbReference type="SAM" id="SignalP"/>
    </source>
</evidence>
<gene>
    <name evidence="2" type="ORF">GTC17253_14650</name>
</gene>
<reference evidence="2" key="1">
    <citation type="submission" date="2024-07" db="EMBL/GenBank/DDBJ databases">
        <title>Complete genome sequence of Prevotella sp. YM-2024 GTC17253.</title>
        <authorList>
            <person name="Hayashi M."/>
            <person name="Muto Y."/>
            <person name="Tanaka K."/>
            <person name="Niwa H."/>
        </authorList>
    </citation>
    <scope>NUCLEOTIDE SEQUENCE</scope>
    <source>
        <strain evidence="2">GTC17253</strain>
    </source>
</reference>
<name>A0AB33IPV2_9BACT</name>
<evidence type="ECO:0000313" key="2">
    <source>
        <dbReference type="EMBL" id="BFO71499.1"/>
    </source>
</evidence>
<sequence>MKRMMMMIAMMVTIVASASAMSYSEARQQALFLTDKMAYELNLSDDQYEAAYEINLDYLLSSGSNLYGSYWRRRNADLQYVLSRTQYSIYSAADYFLRPIYFVDNMLNFRIYQRYPDYHKFYRVRPYGYSSYRGGHNRISRYYADRRWSHREMRHIEKMRRHQEMRYRDRERRDMRRFREFEHRDRGHRHHGHYAPERDYDHRSWRER</sequence>
<dbReference type="AlphaFoldDB" id="A0AB33IPV2"/>
<dbReference type="EMBL" id="AP035785">
    <property type="protein sequence ID" value="BFO71499.1"/>
    <property type="molecule type" value="Genomic_DNA"/>
</dbReference>
<evidence type="ECO:0008006" key="3">
    <source>
        <dbReference type="Google" id="ProtNLM"/>
    </source>
</evidence>
<feature type="chain" id="PRO_5044232695" description="DUF3300 domain-containing protein" evidence="1">
    <location>
        <begin position="21"/>
        <end position="208"/>
    </location>
</feature>
<keyword evidence="1" id="KW-0732">Signal</keyword>
<organism evidence="2">
    <name type="scientific">Prevotella sp. GTC17253</name>
    <dbReference type="NCBI Taxonomy" id="3236793"/>
    <lineage>
        <taxon>Bacteria</taxon>
        <taxon>Pseudomonadati</taxon>
        <taxon>Bacteroidota</taxon>
        <taxon>Bacteroidia</taxon>
        <taxon>Bacteroidales</taxon>
        <taxon>Prevotellaceae</taxon>
        <taxon>Prevotella</taxon>
    </lineage>
</organism>
<feature type="signal peptide" evidence="1">
    <location>
        <begin position="1"/>
        <end position="20"/>
    </location>
</feature>
<proteinExistence type="predicted"/>